<dbReference type="InterPro" id="IPR050109">
    <property type="entry name" value="HTH-type_TetR-like_transc_reg"/>
</dbReference>
<keyword evidence="7" id="KW-1185">Reference proteome</keyword>
<evidence type="ECO:0000256" key="3">
    <source>
        <dbReference type="ARBA" id="ARBA00023163"/>
    </source>
</evidence>
<organism evidence="6 7">
    <name type="scientific">Cohnella thailandensis</name>
    <dbReference type="NCBI Taxonomy" id="557557"/>
    <lineage>
        <taxon>Bacteria</taxon>
        <taxon>Bacillati</taxon>
        <taxon>Bacillota</taxon>
        <taxon>Bacilli</taxon>
        <taxon>Bacillales</taxon>
        <taxon>Paenibacillaceae</taxon>
        <taxon>Cohnella</taxon>
    </lineage>
</organism>
<dbReference type="PANTHER" id="PTHR30055:SF234">
    <property type="entry name" value="HTH-TYPE TRANSCRIPTIONAL REGULATOR BETI"/>
    <property type="match status" value="1"/>
</dbReference>
<dbReference type="Pfam" id="PF00440">
    <property type="entry name" value="TetR_N"/>
    <property type="match status" value="1"/>
</dbReference>
<dbReference type="SUPFAM" id="SSF46689">
    <property type="entry name" value="Homeodomain-like"/>
    <property type="match status" value="1"/>
</dbReference>
<dbReference type="PROSITE" id="PS50977">
    <property type="entry name" value="HTH_TETR_2"/>
    <property type="match status" value="1"/>
</dbReference>
<accession>A0A841T6P0</accession>
<dbReference type="PANTHER" id="PTHR30055">
    <property type="entry name" value="HTH-TYPE TRANSCRIPTIONAL REGULATOR RUTR"/>
    <property type="match status" value="1"/>
</dbReference>
<gene>
    <name evidence="6" type="ORF">H7B67_22060</name>
</gene>
<feature type="domain" description="HTH tetR-type" evidence="5">
    <location>
        <begin position="8"/>
        <end position="68"/>
    </location>
</feature>
<dbReference type="EMBL" id="JACJVQ010000019">
    <property type="protein sequence ID" value="MBB6636821.1"/>
    <property type="molecule type" value="Genomic_DNA"/>
</dbReference>
<evidence type="ECO:0000256" key="2">
    <source>
        <dbReference type="ARBA" id="ARBA00023125"/>
    </source>
</evidence>
<keyword evidence="1" id="KW-0805">Transcription regulation</keyword>
<keyword evidence="3" id="KW-0804">Transcription</keyword>
<proteinExistence type="predicted"/>
<dbReference type="PROSITE" id="PS01081">
    <property type="entry name" value="HTH_TETR_1"/>
    <property type="match status" value="1"/>
</dbReference>
<evidence type="ECO:0000313" key="6">
    <source>
        <dbReference type="EMBL" id="MBB6636821.1"/>
    </source>
</evidence>
<dbReference type="InterPro" id="IPR001647">
    <property type="entry name" value="HTH_TetR"/>
</dbReference>
<dbReference type="AlphaFoldDB" id="A0A841T6P0"/>
<name>A0A841T6P0_9BACL</name>
<evidence type="ECO:0000259" key="5">
    <source>
        <dbReference type="PROSITE" id="PS50977"/>
    </source>
</evidence>
<dbReference type="GO" id="GO:0003700">
    <property type="term" value="F:DNA-binding transcription factor activity"/>
    <property type="evidence" value="ECO:0007669"/>
    <property type="project" value="TreeGrafter"/>
</dbReference>
<sequence length="194" mass="21732">MLREDRKRNTKERIVRTAIQLFKEKGYANVTVEEITRLCGIAKGTFFNYFPKKENVLLHVGNSYTELLSGIVHKPREGNLRDRVMAIFRDFLSLYLKHADILRLVLIESIQSATGSADEPTNLAVFQEAIRDLLEEAKNEGALRSRFDSGVCASVLVAIFYQTLISGSASADEAAMAAILQEQFDAAWEGISDE</sequence>
<dbReference type="InterPro" id="IPR009057">
    <property type="entry name" value="Homeodomain-like_sf"/>
</dbReference>
<comment type="caution">
    <text evidence="6">The sequence shown here is derived from an EMBL/GenBank/DDBJ whole genome shotgun (WGS) entry which is preliminary data.</text>
</comment>
<dbReference type="PRINTS" id="PR00455">
    <property type="entry name" value="HTHTETR"/>
</dbReference>
<dbReference type="RefSeq" id="WP_185122024.1">
    <property type="nucleotide sequence ID" value="NZ_JACJVQ010000019.1"/>
</dbReference>
<evidence type="ECO:0000256" key="4">
    <source>
        <dbReference type="PROSITE-ProRule" id="PRU00335"/>
    </source>
</evidence>
<keyword evidence="2 4" id="KW-0238">DNA-binding</keyword>
<evidence type="ECO:0000313" key="7">
    <source>
        <dbReference type="Proteomes" id="UP000535838"/>
    </source>
</evidence>
<reference evidence="6 7" key="1">
    <citation type="submission" date="2020-08" db="EMBL/GenBank/DDBJ databases">
        <title>Cohnella phylogeny.</title>
        <authorList>
            <person name="Dunlap C."/>
        </authorList>
    </citation>
    <scope>NUCLEOTIDE SEQUENCE [LARGE SCALE GENOMIC DNA]</scope>
    <source>
        <strain evidence="6 7">DSM 25241</strain>
    </source>
</reference>
<evidence type="ECO:0000256" key="1">
    <source>
        <dbReference type="ARBA" id="ARBA00023015"/>
    </source>
</evidence>
<dbReference type="Proteomes" id="UP000535838">
    <property type="component" value="Unassembled WGS sequence"/>
</dbReference>
<dbReference type="InterPro" id="IPR036271">
    <property type="entry name" value="Tet_transcr_reg_TetR-rel_C_sf"/>
</dbReference>
<dbReference type="Gene3D" id="1.10.357.10">
    <property type="entry name" value="Tetracycline Repressor, domain 2"/>
    <property type="match status" value="1"/>
</dbReference>
<feature type="DNA-binding region" description="H-T-H motif" evidence="4">
    <location>
        <begin position="31"/>
        <end position="50"/>
    </location>
</feature>
<protein>
    <submittedName>
        <fullName evidence="6">TetR/AcrR family transcriptional regulator</fullName>
    </submittedName>
</protein>
<dbReference type="GO" id="GO:0000976">
    <property type="term" value="F:transcription cis-regulatory region binding"/>
    <property type="evidence" value="ECO:0007669"/>
    <property type="project" value="TreeGrafter"/>
</dbReference>
<dbReference type="InterPro" id="IPR023772">
    <property type="entry name" value="DNA-bd_HTH_TetR-type_CS"/>
</dbReference>
<dbReference type="SUPFAM" id="SSF48498">
    <property type="entry name" value="Tetracyclin repressor-like, C-terminal domain"/>
    <property type="match status" value="1"/>
</dbReference>